<dbReference type="Proteomes" id="UP000073492">
    <property type="component" value="Unassembled WGS sequence"/>
</dbReference>
<protein>
    <recommendedName>
        <fullName evidence="4">F-box domain-containing protein</fullName>
    </recommendedName>
</protein>
<gene>
    <name evidence="2" type="ORF">AC579_9139</name>
</gene>
<feature type="compositionally biased region" description="Polar residues" evidence="1">
    <location>
        <begin position="204"/>
        <end position="229"/>
    </location>
</feature>
<evidence type="ECO:0000256" key="1">
    <source>
        <dbReference type="SAM" id="MobiDB-lite"/>
    </source>
</evidence>
<evidence type="ECO:0000313" key="2">
    <source>
        <dbReference type="EMBL" id="KXT14561.1"/>
    </source>
</evidence>
<dbReference type="SUPFAM" id="SSF81383">
    <property type="entry name" value="F-box domain"/>
    <property type="match status" value="1"/>
</dbReference>
<feature type="region of interest" description="Disordered" evidence="1">
    <location>
        <begin position="14"/>
        <end position="38"/>
    </location>
</feature>
<comment type="caution">
    <text evidence="2">The sequence shown here is derived from an EMBL/GenBank/DDBJ whole genome shotgun (WGS) entry which is preliminary data.</text>
</comment>
<dbReference type="InterPro" id="IPR036047">
    <property type="entry name" value="F-box-like_dom_sf"/>
</dbReference>
<name>A0A139IIK1_9PEZI</name>
<feature type="compositionally biased region" description="Pro residues" evidence="1">
    <location>
        <begin position="24"/>
        <end position="33"/>
    </location>
</feature>
<organism evidence="2 3">
    <name type="scientific">Pseudocercospora musae</name>
    <dbReference type="NCBI Taxonomy" id="113226"/>
    <lineage>
        <taxon>Eukaryota</taxon>
        <taxon>Fungi</taxon>
        <taxon>Dikarya</taxon>
        <taxon>Ascomycota</taxon>
        <taxon>Pezizomycotina</taxon>
        <taxon>Dothideomycetes</taxon>
        <taxon>Dothideomycetidae</taxon>
        <taxon>Mycosphaerellales</taxon>
        <taxon>Mycosphaerellaceae</taxon>
        <taxon>Pseudocercospora</taxon>
    </lineage>
</organism>
<sequence>MAPTLLQQLRAKLANKRANTTASPPSPALPPSPTNKAPHVATAATKVFAITELLEQILLNLDTSSLLLCLRVSHLINTTISSSLLLKASLFLLPSLPSRTSPWPGFVKRNTLLEGRNALRDQTLRATWTSPATGKTYRVKIRHFWPMSRYGCVVTVSASTEYRNSLGVRRPPPPLAREEVMGQEPPSKYLIELMPVPRSRTCPVCTSSRPTSSELAMTTENAPNSAQKSTTTTPTTAEPAMDAITKTMDEASLAEPKQKPLSRLLSLFAITELGEQNHALDGSTSPLHLFE</sequence>
<dbReference type="OrthoDB" id="10517333at2759"/>
<dbReference type="EMBL" id="LFZO01000079">
    <property type="protein sequence ID" value="KXT14561.1"/>
    <property type="molecule type" value="Genomic_DNA"/>
</dbReference>
<evidence type="ECO:0000313" key="3">
    <source>
        <dbReference type="Proteomes" id="UP000073492"/>
    </source>
</evidence>
<dbReference type="AlphaFoldDB" id="A0A139IIK1"/>
<feature type="region of interest" description="Disordered" evidence="1">
    <location>
        <begin position="204"/>
        <end position="239"/>
    </location>
</feature>
<evidence type="ECO:0008006" key="4">
    <source>
        <dbReference type="Google" id="ProtNLM"/>
    </source>
</evidence>
<keyword evidence="3" id="KW-1185">Reference proteome</keyword>
<proteinExistence type="predicted"/>
<accession>A0A139IIK1</accession>
<reference evidence="2 3" key="1">
    <citation type="submission" date="2015-07" db="EMBL/GenBank/DDBJ databases">
        <title>Comparative genomics of the Sigatoka disease complex on banana suggests a link between parallel evolutionary changes in Pseudocercospora fijiensis and Pseudocercospora eumusae and increased virulence on the banana host.</title>
        <authorList>
            <person name="Chang T.-C."/>
            <person name="Salvucci A."/>
            <person name="Crous P.W."/>
            <person name="Stergiopoulos I."/>
        </authorList>
    </citation>
    <scope>NUCLEOTIDE SEQUENCE [LARGE SCALE GENOMIC DNA]</scope>
    <source>
        <strain evidence="2 3">CBS 116634</strain>
    </source>
</reference>